<evidence type="ECO:0000256" key="4">
    <source>
        <dbReference type="SAM" id="Phobius"/>
    </source>
</evidence>
<dbReference type="SMART" id="SM00304">
    <property type="entry name" value="HAMP"/>
    <property type="match status" value="5"/>
</dbReference>
<feature type="transmembrane region" description="Helical" evidence="4">
    <location>
        <begin position="458"/>
        <end position="482"/>
    </location>
</feature>
<feature type="compositionally biased region" description="Basic and acidic residues" evidence="3">
    <location>
        <begin position="1197"/>
        <end position="1208"/>
    </location>
</feature>
<dbReference type="GO" id="GO:0006935">
    <property type="term" value="P:chemotaxis"/>
    <property type="evidence" value="ECO:0007669"/>
    <property type="project" value="UniProtKB-KW"/>
</dbReference>
<feature type="compositionally biased region" description="Basic residues" evidence="3">
    <location>
        <begin position="1073"/>
        <end position="1082"/>
    </location>
</feature>
<dbReference type="SUPFAM" id="SSF58104">
    <property type="entry name" value="Methyl-accepting chemotaxis protein (MCP) signaling domain"/>
    <property type="match status" value="1"/>
</dbReference>
<dbReference type="InterPro" id="IPR035965">
    <property type="entry name" value="PAS-like_dom_sf"/>
</dbReference>
<keyword evidence="4" id="KW-1133">Transmembrane helix</keyword>
<dbReference type="InterPro" id="IPR003660">
    <property type="entry name" value="HAMP_dom"/>
</dbReference>
<evidence type="ECO:0000256" key="2">
    <source>
        <dbReference type="ARBA" id="ARBA00029447"/>
    </source>
</evidence>
<reference evidence="7 8" key="1">
    <citation type="submission" date="2016-03" db="EMBL/GenBank/DDBJ databases">
        <authorList>
            <person name="Ploux O."/>
        </authorList>
    </citation>
    <scope>NUCLEOTIDE SEQUENCE [LARGE SCALE GENOMIC DNA]</scope>
    <source>
        <strain evidence="7 8">R-45378</strain>
    </source>
</reference>
<dbReference type="SUPFAM" id="SSF55785">
    <property type="entry name" value="PYP-like sensor domain (PAS domain)"/>
    <property type="match status" value="1"/>
</dbReference>
<feature type="compositionally biased region" description="Low complexity" evidence="3">
    <location>
        <begin position="1116"/>
        <end position="1137"/>
    </location>
</feature>
<dbReference type="Gene3D" id="3.30.450.20">
    <property type="entry name" value="PAS domain"/>
    <property type="match status" value="1"/>
</dbReference>
<comment type="similarity">
    <text evidence="2">Belongs to the methyl-accepting chemotaxis (MCP) protein family.</text>
</comment>
<dbReference type="Proteomes" id="UP000077857">
    <property type="component" value="Unassembled WGS sequence"/>
</dbReference>
<comment type="caution">
    <text evidence="7">The sequence shown here is derived from an EMBL/GenBank/DDBJ whole genome shotgun (WGS) entry which is preliminary data.</text>
</comment>
<feature type="compositionally biased region" description="Basic residues" evidence="3">
    <location>
        <begin position="1221"/>
        <end position="1230"/>
    </location>
</feature>
<evidence type="ECO:0000256" key="3">
    <source>
        <dbReference type="SAM" id="MobiDB-lite"/>
    </source>
</evidence>
<dbReference type="NCBIfam" id="TIGR00229">
    <property type="entry name" value="sensory_box"/>
    <property type="match status" value="1"/>
</dbReference>
<evidence type="ECO:0000259" key="5">
    <source>
        <dbReference type="PROSITE" id="PS50112"/>
    </source>
</evidence>
<feature type="domain" description="HAMP" evidence="6">
    <location>
        <begin position="933"/>
        <end position="985"/>
    </location>
</feature>
<dbReference type="PROSITE" id="PS50885">
    <property type="entry name" value="HAMP"/>
    <property type="match status" value="1"/>
</dbReference>
<keyword evidence="4" id="KW-0472">Membrane</keyword>
<evidence type="ECO:0008006" key="9">
    <source>
        <dbReference type="Google" id="ProtNLM"/>
    </source>
</evidence>
<gene>
    <name evidence="7" type="ORF">A1507_03415</name>
</gene>
<dbReference type="InterPro" id="IPR051310">
    <property type="entry name" value="MCP_chemotaxis"/>
</dbReference>
<dbReference type="CDD" id="cd17527">
    <property type="entry name" value="HAMP_II"/>
    <property type="match status" value="1"/>
</dbReference>
<proteinExistence type="inferred from homology"/>
<keyword evidence="1" id="KW-0145">Chemotaxis</keyword>
<feature type="transmembrane region" description="Helical" evidence="4">
    <location>
        <begin position="160"/>
        <end position="179"/>
    </location>
</feature>
<dbReference type="CDD" id="cd17528">
    <property type="entry name" value="HAMP_III"/>
    <property type="match status" value="1"/>
</dbReference>
<dbReference type="InterPro" id="IPR000014">
    <property type="entry name" value="PAS"/>
</dbReference>
<dbReference type="PANTHER" id="PTHR43531:SF11">
    <property type="entry name" value="METHYL-ACCEPTING CHEMOTAXIS PROTEIN 3"/>
    <property type="match status" value="1"/>
</dbReference>
<dbReference type="AlphaFoldDB" id="A0A177MZX9"/>
<dbReference type="PANTHER" id="PTHR43531">
    <property type="entry name" value="PROTEIN ICFG"/>
    <property type="match status" value="1"/>
</dbReference>
<evidence type="ECO:0000313" key="8">
    <source>
        <dbReference type="Proteomes" id="UP000077857"/>
    </source>
</evidence>
<feature type="region of interest" description="Disordered" evidence="3">
    <location>
        <begin position="1037"/>
        <end position="1230"/>
    </location>
</feature>
<feature type="domain" description="PAS" evidence="5">
    <location>
        <begin position="25"/>
        <end position="76"/>
    </location>
</feature>
<evidence type="ECO:0000313" key="7">
    <source>
        <dbReference type="EMBL" id="OAI11256.1"/>
    </source>
</evidence>
<dbReference type="Pfam" id="PF08447">
    <property type="entry name" value="PAS_3"/>
    <property type="match status" value="1"/>
</dbReference>
<evidence type="ECO:0000259" key="6">
    <source>
        <dbReference type="PROSITE" id="PS50885"/>
    </source>
</evidence>
<dbReference type="CDD" id="cd00130">
    <property type="entry name" value="PAS"/>
    <property type="match status" value="1"/>
</dbReference>
<keyword evidence="4" id="KW-0812">Transmembrane</keyword>
<organism evidence="7 8">
    <name type="scientific">Methylomonas koyamae</name>
    <dbReference type="NCBI Taxonomy" id="702114"/>
    <lineage>
        <taxon>Bacteria</taxon>
        <taxon>Pseudomonadati</taxon>
        <taxon>Pseudomonadota</taxon>
        <taxon>Gammaproteobacteria</taxon>
        <taxon>Methylococcales</taxon>
        <taxon>Methylococcaceae</taxon>
        <taxon>Methylomonas</taxon>
    </lineage>
</organism>
<dbReference type="PROSITE" id="PS50112">
    <property type="entry name" value="PAS"/>
    <property type="match status" value="1"/>
</dbReference>
<dbReference type="InterPro" id="IPR013655">
    <property type="entry name" value="PAS_fold_3"/>
</dbReference>
<evidence type="ECO:0000256" key="1">
    <source>
        <dbReference type="ARBA" id="ARBA00022500"/>
    </source>
</evidence>
<dbReference type="GO" id="GO:0007165">
    <property type="term" value="P:signal transduction"/>
    <property type="evidence" value="ECO:0007669"/>
    <property type="project" value="InterPro"/>
</dbReference>
<dbReference type="GO" id="GO:0016020">
    <property type="term" value="C:membrane"/>
    <property type="evidence" value="ECO:0007669"/>
    <property type="project" value="InterPro"/>
</dbReference>
<dbReference type="Pfam" id="PF18575">
    <property type="entry name" value="HAMP_N3"/>
    <property type="match status" value="1"/>
</dbReference>
<name>A0A177MZX9_9GAMM</name>
<feature type="compositionally biased region" description="Basic and acidic residues" evidence="3">
    <location>
        <begin position="1061"/>
        <end position="1072"/>
    </location>
</feature>
<protein>
    <recommendedName>
        <fullName evidence="9">Chemotaxis protein</fullName>
    </recommendedName>
</protein>
<dbReference type="EMBL" id="LUUJ01000123">
    <property type="protein sequence ID" value="OAI11256.1"/>
    <property type="molecule type" value="Genomic_DNA"/>
</dbReference>
<dbReference type="InterPro" id="IPR041395">
    <property type="entry name" value="McpB_HAMP_3rd"/>
</dbReference>
<dbReference type="Gene3D" id="1.20.120.1530">
    <property type="match status" value="3"/>
</dbReference>
<dbReference type="Pfam" id="PF18947">
    <property type="entry name" value="HAMP_2"/>
    <property type="match status" value="4"/>
</dbReference>
<accession>A0A177MZX9</accession>
<sequence length="1230" mass="133982">MRNNQPVTDVELHFGEDEILSSTTDLKGRITSVSPAFVKLSGFTEQELIGQPHNIVRHPDMPAEAYEWMWRTISAGNTWSGLVKNRSKQGDFYWVEANVSPVYTQGNIVGYRSLRFKPQRRDVDAAASLYADIKAGRISNPFQPKTLNTMLSKIKLWQKFLALIVLAIVMFAVPTYLLVGRSVDDRNFALKEKQGVDYATETINLMKLVVEHRGLNAMVIAGNKDQSDAREAKRNEIERQLANVAELDSRFSGLGLTPAWKAIQDQWQTLAAVVGQMDAQANVARHGEFIAQLHAFNRKLGDASGLALDPENDTYYTQVLAITLFPDLSEQLGMLRGIGAPILHRKVITPAEAAYLRELIANTEETLTLVDENIAKIAFADSGIRSALLKASVDAKQVLALVETEILQPAKLELADDEYFRILSETIQQNFAMSSGFGKLLHSGLDARVARLDGTINATLAVVSLFLLGFLGLSWYIAMGVLKPVASMSNAMTLLGRGEIPPRDDNNYGLEFNQLNEGVKAAVFSVQALIADAGMLAQAAVEGKLSIRADATKHQGDFRKIVQGVNDTLDAVIGPLNVAADYVDNIAKGAIPAKITDNYNGDFNTIKNNLNTCIDALNGLIEEMHHMSDQHDLGDIDVKIDENRFHGSYRAMAKGVNDMVFGHIEVKKKAMACFKEFGEGNMDAAIEQFPGKKKFINETIEQVRSNIKALVADANLLAQAAVAGKLATRADATKHQGDFRKIVQGVNNTLDAVIGPLNVAADYVDNISKGNIPAKISDNYNGDFNTIKNNLNNCIDAIGNMVAEAAALEKAAIEGRLATRADASQYQGDFRKIVQGVNNTLDAVIGPLNVAADYVDKISRGAIPAKITDSYNGDFNVIKNNLNTCIDAVNALVADADMLAQAARDGRLSTRADANKHQGDFRKIVQGVNDTLDGVIGPLNEAVDVLSLVEQGDLTRTINGDYQGQLGDFKDTVNNTIANLSKTIGEVIVAADQLTNAAEQISSTSQSLSQAASEQAASVEETSASIEEMAASINQNAENAKVTDGMGRQSLQRSGGRRRRGETNRRRDERNRRQNRHHRRHCLPNQHAGPERSDRSGAGRRPRQRLCRGGGGSAQTGGTQPSGGARNRRTGGQQRKNGGNGRQTAGRNRTEHRQNLRPGARNRGGLAGTIGRGQPSQQRDEPNEPNHPTKRLGQRRAGGDGGRDDRSIRTTAIVDGLLQNRPRRQRRAAR</sequence>